<protein>
    <submittedName>
        <fullName evidence="2">Uncharacterized protein</fullName>
    </submittedName>
</protein>
<proteinExistence type="predicted"/>
<feature type="region of interest" description="Disordered" evidence="1">
    <location>
        <begin position="68"/>
        <end position="93"/>
    </location>
</feature>
<dbReference type="EMBL" id="JBJKFK010000625">
    <property type="protein sequence ID" value="KAL3315994.1"/>
    <property type="molecule type" value="Genomic_DNA"/>
</dbReference>
<feature type="region of interest" description="Disordered" evidence="1">
    <location>
        <begin position="1"/>
        <end position="30"/>
    </location>
</feature>
<name>A0ABD2Q8Y4_9PLAT</name>
<feature type="compositionally biased region" description="Basic and acidic residues" evidence="1">
    <location>
        <begin position="1"/>
        <end position="16"/>
    </location>
</feature>
<sequence length="278" mass="32375">MQERRSSSRKAPRMEAPEEIMQDDNGLRPRRNNAANYIAKKFLEDNEVVVKKKRPKQRRVSASNLPTIRSRFNNYPPPLPFDAFQRRPKRGRRPKHHLYDSHYRDHFPSHHACLDWDKDEMEVGHQGVDERYPSNGNEFLSYDGYEGPQHSEFLMGGLRNGRHSLPRREYSSQMEAFLDQGGEIDGEEEMPLFDKRSRFRDPDEFLDPITSHRRKSPVRKITRNGVDNGALFDDLAKAAEENMPNKIQLEAATALAQVGETIQQQVRQSCFFKPFLGH</sequence>
<comment type="caution">
    <text evidence="2">The sequence shown here is derived from an EMBL/GenBank/DDBJ whole genome shotgun (WGS) entry which is preliminary data.</text>
</comment>
<organism evidence="2 3">
    <name type="scientific">Cichlidogyrus casuarinus</name>
    <dbReference type="NCBI Taxonomy" id="1844966"/>
    <lineage>
        <taxon>Eukaryota</taxon>
        <taxon>Metazoa</taxon>
        <taxon>Spiralia</taxon>
        <taxon>Lophotrochozoa</taxon>
        <taxon>Platyhelminthes</taxon>
        <taxon>Monogenea</taxon>
        <taxon>Monopisthocotylea</taxon>
        <taxon>Dactylogyridea</taxon>
        <taxon>Ancyrocephalidae</taxon>
        <taxon>Cichlidogyrus</taxon>
    </lineage>
</organism>
<evidence type="ECO:0000256" key="1">
    <source>
        <dbReference type="SAM" id="MobiDB-lite"/>
    </source>
</evidence>
<reference evidence="2 3" key="1">
    <citation type="submission" date="2024-11" db="EMBL/GenBank/DDBJ databases">
        <title>Adaptive evolution of stress response genes in parasites aligns with host niche diversity.</title>
        <authorList>
            <person name="Hahn C."/>
            <person name="Resl P."/>
        </authorList>
    </citation>
    <scope>NUCLEOTIDE SEQUENCE [LARGE SCALE GENOMIC DNA]</scope>
    <source>
        <strain evidence="2">EGGRZ-B1_66</strain>
        <tissue evidence="2">Body</tissue>
    </source>
</reference>
<evidence type="ECO:0000313" key="3">
    <source>
        <dbReference type="Proteomes" id="UP001626550"/>
    </source>
</evidence>
<evidence type="ECO:0000313" key="2">
    <source>
        <dbReference type="EMBL" id="KAL3315994.1"/>
    </source>
</evidence>
<dbReference type="Proteomes" id="UP001626550">
    <property type="component" value="Unassembled WGS sequence"/>
</dbReference>
<gene>
    <name evidence="2" type="ORF">Ciccas_005364</name>
</gene>
<dbReference type="AlphaFoldDB" id="A0ABD2Q8Y4"/>
<keyword evidence="3" id="KW-1185">Reference proteome</keyword>
<accession>A0ABD2Q8Y4</accession>